<keyword evidence="2 6" id="KW-0812">Transmembrane</keyword>
<sequence>MPPIIRRPPLSERIKAKLNPYDLLLWMAEELHESALDEALRDWGLPIGAGANLIFACARWSLKNSVNDDIFGELEGKSGWFHWFLSFVAHFLAFASLFNAFYTFTRSRKYRLFESSIDQAPSTPSARRVRVDSSPSASPLAYFSSMITSNSVFSRRHPDQHNDVWEVSVWDPKPFNLELFALFSPGHVLVYWLFLPTSPADPRPSVTFVTTILLATLLSVQLLFFKKFFVQQAKDSTLIHKEVMNEYDTKFVHPNMNGPVRDVGTQTIDTATSPGGARIRTREVDVYTPHTVINKGFKVNPNPAYVNHLTDDPRALYATSPTKNLPRSATTPLLQPTFGSYSTVSSFNTNAGSSFGATHEPTDVFNTPGKTQPLTRERLASPLKRAGDGGSLGVYSHAASPLRKSANRQLLRPDGRPQGSPLKRTVNEQGGLTERFARLSDASRRDSSRY</sequence>
<dbReference type="STRING" id="1043005.A0A074YK21"/>
<dbReference type="InterPro" id="IPR018819">
    <property type="entry name" value="Nur1/Mug154"/>
</dbReference>
<proteinExistence type="predicted"/>
<feature type="compositionally biased region" description="Basic and acidic residues" evidence="5">
    <location>
        <begin position="435"/>
        <end position="450"/>
    </location>
</feature>
<keyword evidence="8" id="KW-1185">Reference proteome</keyword>
<evidence type="ECO:0000256" key="6">
    <source>
        <dbReference type="SAM" id="Phobius"/>
    </source>
</evidence>
<evidence type="ECO:0000256" key="5">
    <source>
        <dbReference type="SAM" id="MobiDB-lite"/>
    </source>
</evidence>
<dbReference type="PANTHER" id="PTHR28293:SF1">
    <property type="entry name" value="NUCLEAR RIM PROTEIN 1"/>
    <property type="match status" value="1"/>
</dbReference>
<organism evidence="7 8">
    <name type="scientific">Aureobasidium subglaciale (strain EXF-2481)</name>
    <name type="common">Aureobasidium pullulans var. subglaciale</name>
    <dbReference type="NCBI Taxonomy" id="1043005"/>
    <lineage>
        <taxon>Eukaryota</taxon>
        <taxon>Fungi</taxon>
        <taxon>Dikarya</taxon>
        <taxon>Ascomycota</taxon>
        <taxon>Pezizomycotina</taxon>
        <taxon>Dothideomycetes</taxon>
        <taxon>Dothideomycetidae</taxon>
        <taxon>Dothideales</taxon>
        <taxon>Saccotheciaceae</taxon>
        <taxon>Aureobasidium</taxon>
    </lineage>
</organism>
<dbReference type="GO" id="GO:0043007">
    <property type="term" value="P:maintenance of rDNA"/>
    <property type="evidence" value="ECO:0007669"/>
    <property type="project" value="TreeGrafter"/>
</dbReference>
<feature type="transmembrane region" description="Helical" evidence="6">
    <location>
        <begin position="206"/>
        <end position="225"/>
    </location>
</feature>
<evidence type="ECO:0000256" key="4">
    <source>
        <dbReference type="ARBA" id="ARBA00023136"/>
    </source>
</evidence>
<accession>A0A074YK21</accession>
<comment type="subcellular location">
    <subcellularLocation>
        <location evidence="1">Endomembrane system</location>
        <topology evidence="1">Multi-pass membrane protein</topology>
    </subcellularLocation>
</comment>
<protein>
    <recommendedName>
        <fullName evidence="9">Nuclear rim protein 1</fullName>
    </recommendedName>
</protein>
<dbReference type="GO" id="GO:0012505">
    <property type="term" value="C:endomembrane system"/>
    <property type="evidence" value="ECO:0007669"/>
    <property type="project" value="UniProtKB-SubCell"/>
</dbReference>
<dbReference type="Pfam" id="PF10332">
    <property type="entry name" value="DUF2418"/>
    <property type="match status" value="1"/>
</dbReference>
<evidence type="ECO:0000313" key="7">
    <source>
        <dbReference type="EMBL" id="KEQ98108.1"/>
    </source>
</evidence>
<feature type="region of interest" description="Disordered" evidence="5">
    <location>
        <begin position="352"/>
        <end position="374"/>
    </location>
</feature>
<dbReference type="HOGENOM" id="CLU_044030_1_0_1"/>
<dbReference type="OrthoDB" id="3363151at2759"/>
<dbReference type="GeneID" id="25362520"/>
<dbReference type="GO" id="GO:0007096">
    <property type="term" value="P:regulation of exit from mitosis"/>
    <property type="evidence" value="ECO:0007669"/>
    <property type="project" value="TreeGrafter"/>
</dbReference>
<dbReference type="AlphaFoldDB" id="A0A074YK21"/>
<feature type="transmembrane region" description="Helical" evidence="6">
    <location>
        <begin position="175"/>
        <end position="194"/>
    </location>
</feature>
<evidence type="ECO:0008006" key="9">
    <source>
        <dbReference type="Google" id="ProtNLM"/>
    </source>
</evidence>
<dbReference type="OMA" id="WEVAVWD"/>
<feature type="compositionally biased region" description="Polar residues" evidence="5">
    <location>
        <begin position="364"/>
        <end position="374"/>
    </location>
</feature>
<feature type="region of interest" description="Disordered" evidence="5">
    <location>
        <begin position="406"/>
        <end position="450"/>
    </location>
</feature>
<keyword evidence="4 6" id="KW-0472">Membrane</keyword>
<dbReference type="RefSeq" id="XP_013346584.1">
    <property type="nucleotide sequence ID" value="XM_013491130.1"/>
</dbReference>
<dbReference type="EMBL" id="KL584752">
    <property type="protein sequence ID" value="KEQ98108.1"/>
    <property type="molecule type" value="Genomic_DNA"/>
</dbReference>
<evidence type="ECO:0000313" key="8">
    <source>
        <dbReference type="Proteomes" id="UP000030641"/>
    </source>
</evidence>
<evidence type="ECO:0000256" key="1">
    <source>
        <dbReference type="ARBA" id="ARBA00004127"/>
    </source>
</evidence>
<reference evidence="7 8" key="1">
    <citation type="journal article" date="2014" name="BMC Genomics">
        <title>Genome sequencing of four Aureobasidium pullulans varieties: biotechnological potential, stress tolerance, and description of new species.</title>
        <authorList>
            <person name="Gostin Ar C."/>
            <person name="Ohm R.A."/>
            <person name="Kogej T."/>
            <person name="Sonjak S."/>
            <person name="Turk M."/>
            <person name="Zajc J."/>
            <person name="Zalar P."/>
            <person name="Grube M."/>
            <person name="Sun H."/>
            <person name="Han J."/>
            <person name="Sharma A."/>
            <person name="Chiniquy J."/>
            <person name="Ngan C.Y."/>
            <person name="Lipzen A."/>
            <person name="Barry K."/>
            <person name="Grigoriev I.V."/>
            <person name="Gunde-Cimerman N."/>
        </authorList>
    </citation>
    <scope>NUCLEOTIDE SEQUENCE [LARGE SCALE GENOMIC DNA]</scope>
    <source>
        <strain evidence="7 8">EXF-2481</strain>
    </source>
</reference>
<feature type="transmembrane region" description="Helical" evidence="6">
    <location>
        <begin position="82"/>
        <end position="102"/>
    </location>
</feature>
<gene>
    <name evidence="7" type="ORF">AUEXF2481DRAFT_2089</name>
</gene>
<dbReference type="InParanoid" id="A0A074YK21"/>
<keyword evidence="3 6" id="KW-1133">Transmembrane helix</keyword>
<dbReference type="Proteomes" id="UP000030641">
    <property type="component" value="Unassembled WGS sequence"/>
</dbReference>
<name>A0A074YK21_AURSE</name>
<evidence type="ECO:0000256" key="2">
    <source>
        <dbReference type="ARBA" id="ARBA00022692"/>
    </source>
</evidence>
<dbReference type="PANTHER" id="PTHR28293">
    <property type="entry name" value="NUCLEAR RIM PROTEIN 1"/>
    <property type="match status" value="1"/>
</dbReference>
<evidence type="ECO:0000256" key="3">
    <source>
        <dbReference type="ARBA" id="ARBA00022989"/>
    </source>
</evidence>